<sequence>MSEAEKQRPDSFINKDDGRQFWQSRDADEDSMIGISSVLPSLSKVDLEGSRSFLAKLGIGSDHGLHAIGYALEGGAGIGRFTRSVLLNVAEQVDVIEPIDKFTENLKGVDGIRNIFNFGLEEWHPAQGVKYDLIWNQGCICHLTDAQVVQYLNKCKATLKSKDSLIIIKENLSIRGVDVFDSVDSTVTRENRKFLSLFQQAGLRLVEAENQSGLPGTFLPVKMYALAQSED</sequence>
<feature type="region of interest" description="Disordered" evidence="12">
    <location>
        <begin position="1"/>
        <end position="20"/>
    </location>
</feature>
<dbReference type="CDD" id="cd02440">
    <property type="entry name" value="AdoMet_MTases"/>
    <property type="match status" value="1"/>
</dbReference>
<keyword evidence="4 11" id="KW-0949">S-adenosyl-L-methionine</keyword>
<keyword evidence="14" id="KW-1185">Reference proteome</keyword>
<dbReference type="Proteomes" id="UP000566819">
    <property type="component" value="Unassembled WGS sequence"/>
</dbReference>
<dbReference type="AlphaFoldDB" id="A0A8H4RR03"/>
<evidence type="ECO:0000256" key="12">
    <source>
        <dbReference type="SAM" id="MobiDB-lite"/>
    </source>
</evidence>
<keyword evidence="2" id="KW-0489">Methyltransferase</keyword>
<evidence type="ECO:0000256" key="7">
    <source>
        <dbReference type="ARBA" id="ARBA00043129"/>
    </source>
</evidence>
<dbReference type="InterPro" id="IPR029063">
    <property type="entry name" value="SAM-dependent_MTases_sf"/>
</dbReference>
<keyword evidence="3" id="KW-0808">Transferase</keyword>
<comment type="catalytic activity">
    <reaction evidence="8">
        <text>N-terminal L-seryl-L-prolyl-L-lysyl-[protein] + 3 S-adenosyl-L-methionine = N-terminal N,N,N-trimethyl-L-seryl-L-prolyl-L-lysyl-[protein] + 3 S-adenosyl-L-homocysteine + 3 H(+)</text>
        <dbReference type="Rhea" id="RHEA:54724"/>
        <dbReference type="Rhea" id="RHEA-COMP:13789"/>
        <dbReference type="Rhea" id="RHEA-COMP:13973"/>
        <dbReference type="ChEBI" id="CHEBI:15378"/>
        <dbReference type="ChEBI" id="CHEBI:57856"/>
        <dbReference type="ChEBI" id="CHEBI:59789"/>
        <dbReference type="ChEBI" id="CHEBI:138061"/>
        <dbReference type="ChEBI" id="CHEBI:138317"/>
        <dbReference type="EC" id="2.1.1.244"/>
    </reaction>
</comment>
<dbReference type="OrthoDB" id="1298661at2759"/>
<evidence type="ECO:0000256" key="4">
    <source>
        <dbReference type="ARBA" id="ARBA00022691"/>
    </source>
</evidence>
<evidence type="ECO:0000256" key="9">
    <source>
        <dbReference type="ARBA" id="ARBA00047885"/>
    </source>
</evidence>
<dbReference type="InterPro" id="IPR008576">
    <property type="entry name" value="MeTrfase_NTM1"/>
</dbReference>
<comment type="caution">
    <text evidence="13">The sequence shown here is derived from an EMBL/GenBank/DDBJ whole genome shotgun (WGS) entry which is preliminary data.</text>
</comment>
<dbReference type="EC" id="2.1.1.244" evidence="5"/>
<evidence type="ECO:0000313" key="14">
    <source>
        <dbReference type="Proteomes" id="UP000566819"/>
    </source>
</evidence>
<feature type="binding site" evidence="11">
    <location>
        <position position="80"/>
    </location>
    <ligand>
        <name>S-adenosyl-L-methionine</name>
        <dbReference type="ChEBI" id="CHEBI:59789"/>
    </ligand>
</feature>
<comment type="similarity">
    <text evidence="1">Belongs to the methyltransferase superfamily. NTM1 family.</text>
</comment>
<dbReference type="GO" id="GO:0005737">
    <property type="term" value="C:cytoplasm"/>
    <property type="evidence" value="ECO:0007669"/>
    <property type="project" value="TreeGrafter"/>
</dbReference>
<evidence type="ECO:0000256" key="3">
    <source>
        <dbReference type="ARBA" id="ARBA00022679"/>
    </source>
</evidence>
<evidence type="ECO:0000313" key="13">
    <source>
        <dbReference type="EMBL" id="KAF4633370.1"/>
    </source>
</evidence>
<feature type="binding site" evidence="11">
    <location>
        <position position="75"/>
    </location>
    <ligand>
        <name>S-adenosyl-L-methionine</name>
        <dbReference type="ChEBI" id="CHEBI:59789"/>
    </ligand>
</feature>
<dbReference type="Gene3D" id="3.40.50.150">
    <property type="entry name" value="Vaccinia Virus protein VP39"/>
    <property type="match status" value="1"/>
</dbReference>
<organism evidence="13 14">
    <name type="scientific">Cudoniella acicularis</name>
    <dbReference type="NCBI Taxonomy" id="354080"/>
    <lineage>
        <taxon>Eukaryota</taxon>
        <taxon>Fungi</taxon>
        <taxon>Dikarya</taxon>
        <taxon>Ascomycota</taxon>
        <taxon>Pezizomycotina</taxon>
        <taxon>Leotiomycetes</taxon>
        <taxon>Helotiales</taxon>
        <taxon>Tricladiaceae</taxon>
        <taxon>Cudoniella</taxon>
    </lineage>
</organism>
<dbReference type="PANTHER" id="PTHR12753:SF0">
    <property type="entry name" value="ALPHA N-TERMINAL PROTEIN METHYLTRANSFERASE 1"/>
    <property type="match status" value="1"/>
</dbReference>
<accession>A0A8H4RR03</accession>
<reference evidence="13 14" key="1">
    <citation type="submission" date="2020-03" db="EMBL/GenBank/DDBJ databases">
        <title>Draft Genome Sequence of Cudoniella acicularis.</title>
        <authorList>
            <person name="Buettner E."/>
            <person name="Kellner H."/>
        </authorList>
    </citation>
    <scope>NUCLEOTIDE SEQUENCE [LARGE SCALE GENOMIC DNA]</scope>
    <source>
        <strain evidence="13 14">DSM 108380</strain>
    </source>
</reference>
<evidence type="ECO:0000256" key="2">
    <source>
        <dbReference type="ARBA" id="ARBA00022603"/>
    </source>
</evidence>
<dbReference type="PIRSF" id="PIRSF016958">
    <property type="entry name" value="DUF858_MeTrfase_lik"/>
    <property type="match status" value="1"/>
</dbReference>
<comment type="catalytic activity">
    <reaction evidence="9">
        <text>N-terminal L-prolyl-L-prolyl-L-lysyl-[protein] + 2 S-adenosyl-L-methionine = N-terminal N,N-dimethyl-L-prolyl-L-prolyl-L-lysyl-[protein] + 2 S-adenosyl-L-homocysteine + 2 H(+)</text>
        <dbReference type="Rhea" id="RHEA:54736"/>
        <dbReference type="Rhea" id="RHEA-COMP:13787"/>
        <dbReference type="Rhea" id="RHEA-COMP:13974"/>
        <dbReference type="ChEBI" id="CHEBI:15378"/>
        <dbReference type="ChEBI" id="CHEBI:57856"/>
        <dbReference type="ChEBI" id="CHEBI:59789"/>
        <dbReference type="ChEBI" id="CHEBI:138059"/>
        <dbReference type="ChEBI" id="CHEBI:138318"/>
        <dbReference type="EC" id="2.1.1.244"/>
    </reaction>
</comment>
<dbReference type="PANTHER" id="PTHR12753">
    <property type="entry name" value="AD-003 - RELATED"/>
    <property type="match status" value="1"/>
</dbReference>
<dbReference type="GO" id="GO:0071885">
    <property type="term" value="F:N-terminal protein N-methyltransferase activity"/>
    <property type="evidence" value="ECO:0007669"/>
    <property type="project" value="UniProtKB-EC"/>
</dbReference>
<evidence type="ECO:0000256" key="10">
    <source>
        <dbReference type="ARBA" id="ARBA00048167"/>
    </source>
</evidence>
<evidence type="ECO:0000256" key="6">
    <source>
        <dbReference type="ARBA" id="ARBA00039449"/>
    </source>
</evidence>
<dbReference type="GO" id="GO:0032259">
    <property type="term" value="P:methylation"/>
    <property type="evidence" value="ECO:0007669"/>
    <property type="project" value="UniProtKB-KW"/>
</dbReference>
<evidence type="ECO:0000256" key="8">
    <source>
        <dbReference type="ARBA" id="ARBA00047306"/>
    </source>
</evidence>
<dbReference type="SUPFAM" id="SSF53335">
    <property type="entry name" value="S-adenosyl-L-methionine-dependent methyltransferases"/>
    <property type="match status" value="1"/>
</dbReference>
<dbReference type="EMBL" id="JAAMPI010000266">
    <property type="protein sequence ID" value="KAF4633370.1"/>
    <property type="molecule type" value="Genomic_DNA"/>
</dbReference>
<comment type="catalytic activity">
    <reaction evidence="10">
        <text>N-terminal L-alanyl-L-prolyl-L-lysyl-[protein] + 3 S-adenosyl-L-methionine = N-terminal N,N,N-trimethyl-L-alanyl-L-prolyl-L-lysyl-[protein] + 3 S-adenosyl-L-homocysteine + 3 H(+)</text>
        <dbReference type="Rhea" id="RHEA:54712"/>
        <dbReference type="Rhea" id="RHEA-COMP:13785"/>
        <dbReference type="Rhea" id="RHEA-COMP:13971"/>
        <dbReference type="ChEBI" id="CHEBI:15378"/>
        <dbReference type="ChEBI" id="CHEBI:57856"/>
        <dbReference type="ChEBI" id="CHEBI:59789"/>
        <dbReference type="ChEBI" id="CHEBI:138057"/>
        <dbReference type="ChEBI" id="CHEBI:138315"/>
        <dbReference type="EC" id="2.1.1.244"/>
    </reaction>
</comment>
<proteinExistence type="inferred from homology"/>
<feature type="binding site" evidence="11">
    <location>
        <position position="137"/>
    </location>
    <ligand>
        <name>S-adenosyl-L-methionine</name>
        <dbReference type="ChEBI" id="CHEBI:59789"/>
    </ligand>
</feature>
<protein>
    <recommendedName>
        <fullName evidence="6">Alpha N-terminal protein methyltransferase 1</fullName>
        <ecNumber evidence="5">2.1.1.244</ecNumber>
    </recommendedName>
    <alternativeName>
        <fullName evidence="7">X-Pro-Lys N-terminal protein methyltransferase 1</fullName>
    </alternativeName>
</protein>
<dbReference type="Pfam" id="PF05891">
    <property type="entry name" value="Methyltransf_PK"/>
    <property type="match status" value="1"/>
</dbReference>
<evidence type="ECO:0000256" key="5">
    <source>
        <dbReference type="ARBA" id="ARBA00039112"/>
    </source>
</evidence>
<evidence type="ECO:0000256" key="1">
    <source>
        <dbReference type="ARBA" id="ARBA00009059"/>
    </source>
</evidence>
<evidence type="ECO:0000256" key="11">
    <source>
        <dbReference type="PIRSR" id="PIRSR016958-1"/>
    </source>
</evidence>
<name>A0A8H4RR03_9HELO</name>
<feature type="compositionally biased region" description="Basic and acidic residues" evidence="12">
    <location>
        <begin position="1"/>
        <end position="19"/>
    </location>
</feature>
<gene>
    <name evidence="13" type="ORF">G7Y89_g4744</name>
</gene>